<evidence type="ECO:0000256" key="1">
    <source>
        <dbReference type="SAM" id="Phobius"/>
    </source>
</evidence>
<keyword evidence="1" id="KW-1133">Transmembrane helix</keyword>
<sequence>MPQQHGAWAMLVAPAVVGAVVAGPRWQHLLLLVVWLVGFCAYNAAGLWLKARRRPRWLPPVRAYGTAAVVLGVALVATAPSLVTWGLAYAPLLAASLRYSALRDERSVANDLVTVLAAGLMVVVAGGVPLAADGGWGGGRGGWTWFPGADDAQAWALAAVVVAYFAGTVLYVKTLIRERGNRAMLRASVVLHAALPVALLVCAALVPAVGALLPVPTLAVLLALLAVRAVVVPLRWPTATPKAVGIGEIVATTALVVVLLVG</sequence>
<gene>
    <name evidence="2" type="ORF">N866_09940</name>
</gene>
<feature type="transmembrane region" description="Helical" evidence="1">
    <location>
        <begin position="28"/>
        <end position="49"/>
    </location>
</feature>
<feature type="transmembrane region" description="Helical" evidence="1">
    <location>
        <begin position="152"/>
        <end position="172"/>
    </location>
</feature>
<evidence type="ECO:0000313" key="3">
    <source>
        <dbReference type="Proteomes" id="UP000019753"/>
    </source>
</evidence>
<accession>A0A021VM87</accession>
<comment type="caution">
    <text evidence="2">The sequence shown here is derived from an EMBL/GenBank/DDBJ whole genome shotgun (WGS) entry which is preliminary data.</text>
</comment>
<evidence type="ECO:0008006" key="4">
    <source>
        <dbReference type="Google" id="ProtNLM"/>
    </source>
</evidence>
<protein>
    <recommendedName>
        <fullName evidence="4">YwiC-like protein</fullName>
    </recommendedName>
</protein>
<keyword evidence="1" id="KW-0472">Membrane</keyword>
<keyword evidence="3" id="KW-1185">Reference proteome</keyword>
<feature type="transmembrane region" description="Helical" evidence="1">
    <location>
        <begin position="243"/>
        <end position="261"/>
    </location>
</feature>
<proteinExistence type="predicted"/>
<dbReference type="EMBL" id="AXCW01000278">
    <property type="protein sequence ID" value="EYR62281.1"/>
    <property type="molecule type" value="Genomic_DNA"/>
</dbReference>
<dbReference type="Pfam" id="PF14256">
    <property type="entry name" value="YwiC"/>
    <property type="match status" value="1"/>
</dbReference>
<name>A0A021VM87_9CELL</name>
<feature type="transmembrane region" description="Helical" evidence="1">
    <location>
        <begin position="112"/>
        <end position="132"/>
    </location>
</feature>
<dbReference type="AlphaFoldDB" id="A0A021VM87"/>
<reference evidence="2 3" key="1">
    <citation type="submission" date="2014-01" db="EMBL/GenBank/DDBJ databases">
        <title>Actinotalea ferrariae CF5-4.</title>
        <authorList>
            <person name="Chen F."/>
            <person name="Li Y."/>
            <person name="Wang G."/>
        </authorList>
    </citation>
    <scope>NUCLEOTIDE SEQUENCE [LARGE SCALE GENOMIC DNA]</scope>
    <source>
        <strain evidence="2 3">CF5-4</strain>
    </source>
</reference>
<keyword evidence="1" id="KW-0812">Transmembrane</keyword>
<dbReference type="Proteomes" id="UP000019753">
    <property type="component" value="Unassembled WGS sequence"/>
</dbReference>
<organism evidence="2 3">
    <name type="scientific">Actinotalea ferrariae CF5-4</name>
    <dbReference type="NCBI Taxonomy" id="948458"/>
    <lineage>
        <taxon>Bacteria</taxon>
        <taxon>Bacillati</taxon>
        <taxon>Actinomycetota</taxon>
        <taxon>Actinomycetes</taxon>
        <taxon>Micrococcales</taxon>
        <taxon>Cellulomonadaceae</taxon>
        <taxon>Actinotalea</taxon>
    </lineage>
</organism>
<evidence type="ECO:0000313" key="2">
    <source>
        <dbReference type="EMBL" id="EYR62281.1"/>
    </source>
</evidence>
<dbReference type="InterPro" id="IPR025576">
    <property type="entry name" value="YwiC"/>
</dbReference>
<feature type="transmembrane region" description="Helical" evidence="1">
    <location>
        <begin position="212"/>
        <end position="231"/>
    </location>
</feature>
<feature type="transmembrane region" description="Helical" evidence="1">
    <location>
        <begin position="184"/>
        <end position="206"/>
    </location>
</feature>